<dbReference type="InterPro" id="IPR050361">
    <property type="entry name" value="MPP/UQCRC_Complex"/>
</dbReference>
<evidence type="ECO:0000256" key="1">
    <source>
        <dbReference type="SAM" id="SignalP"/>
    </source>
</evidence>
<dbReference type="SUPFAM" id="SSF63411">
    <property type="entry name" value="LuxS/MPP-like metallohydrolase"/>
    <property type="match status" value="2"/>
</dbReference>
<dbReference type="EMBL" id="QUNR01000001">
    <property type="protein sequence ID" value="REH40219.1"/>
    <property type="molecule type" value="Genomic_DNA"/>
</dbReference>
<gene>
    <name evidence="4" type="ORF">DFR26_0418</name>
</gene>
<sequence length="487" mass="52502">MIGFMQRLLMGVGLSTALALPVWAGPEHGGVSPGPLTALTRLQSAPALLAERDQTPAVHVALKRWTTAEGLRVLWSRNTQLPLLDVRVVFDAGAAREGEHAGVAAAVSSLLEEGTTTRSAQQVAEGFEEVGAQFSAASYRDMALVSVRVMSDAARRDAATALLSEVISAPRFADKDWQRMQESMRLSLRQRLQSPAGRAGQSFYQLLYGAHPYARMPGGDIDSINAMTPADLQAFHQRYYTAQNGVLVLVGDISRADAEALAERVSQALPVGEKAPALPAVKPLAKPERVHQVFPSEQVSVVMGAVGISRGDTDYFALMVGNELLGGSGFGTLLTRELREKRGLTYSVTSRFIPMRAAGPFQISFSTRHDQAAEALSLTRQLLSDFVRQGPSEADVSAAKANLSQAFPRSVASNAQVASFLAMIGFYELPDRFIDDYIGQLAAVDLAHVRAAMSRHIQPERLLVVTVGRLAASPEAAEKGNRWRLSK</sequence>
<comment type="caution">
    <text evidence="4">The sequence shown here is derived from an EMBL/GenBank/DDBJ whole genome shotgun (WGS) entry which is preliminary data.</text>
</comment>
<dbReference type="GO" id="GO:0046872">
    <property type="term" value="F:metal ion binding"/>
    <property type="evidence" value="ECO:0007669"/>
    <property type="project" value="InterPro"/>
</dbReference>
<dbReference type="PANTHER" id="PTHR11851">
    <property type="entry name" value="METALLOPROTEASE"/>
    <property type="match status" value="1"/>
</dbReference>
<dbReference type="Pfam" id="PF05193">
    <property type="entry name" value="Peptidase_M16_C"/>
    <property type="match status" value="1"/>
</dbReference>
<dbReference type="InterPro" id="IPR011765">
    <property type="entry name" value="Pept_M16_N"/>
</dbReference>
<dbReference type="OrthoDB" id="9811314at2"/>
<keyword evidence="4" id="KW-0378">Hydrolase</keyword>
<dbReference type="Proteomes" id="UP000256774">
    <property type="component" value="Unassembled WGS sequence"/>
</dbReference>
<dbReference type="InterPro" id="IPR011249">
    <property type="entry name" value="Metalloenz_LuxS/M16"/>
</dbReference>
<accession>A0A3E0H951</accession>
<reference evidence="4 5" key="1">
    <citation type="submission" date="2018-08" db="EMBL/GenBank/DDBJ databases">
        <title>Genomic Encyclopedia of Type Strains, Phase IV (KMG-IV): sequencing the most valuable type-strain genomes for metagenomic binning, comparative biology and taxonomic classification.</title>
        <authorList>
            <person name="Goeker M."/>
        </authorList>
    </citation>
    <scope>NUCLEOTIDE SEQUENCE [LARGE SCALE GENOMIC DNA]</scope>
    <source>
        <strain evidence="4 5">DSM 26022</strain>
    </source>
</reference>
<dbReference type="GO" id="GO:0006508">
    <property type="term" value="P:proteolysis"/>
    <property type="evidence" value="ECO:0007669"/>
    <property type="project" value="UniProtKB-KW"/>
</dbReference>
<keyword evidence="5" id="KW-1185">Reference proteome</keyword>
<evidence type="ECO:0000313" key="4">
    <source>
        <dbReference type="EMBL" id="REH40219.1"/>
    </source>
</evidence>
<feature type="domain" description="Peptidase M16 C-terminal" evidence="3">
    <location>
        <begin position="227"/>
        <end position="403"/>
    </location>
</feature>
<dbReference type="PANTHER" id="PTHR11851:SF224">
    <property type="entry name" value="PROCESSING PROTEASE"/>
    <property type="match status" value="1"/>
</dbReference>
<dbReference type="GO" id="GO:0008233">
    <property type="term" value="F:peptidase activity"/>
    <property type="evidence" value="ECO:0007669"/>
    <property type="project" value="UniProtKB-KW"/>
</dbReference>
<evidence type="ECO:0000259" key="2">
    <source>
        <dbReference type="Pfam" id="PF00675"/>
    </source>
</evidence>
<keyword evidence="1" id="KW-0732">Signal</keyword>
<feature type="domain" description="Peptidase M16 N-terminal" evidence="2">
    <location>
        <begin position="73"/>
        <end position="184"/>
    </location>
</feature>
<feature type="chain" id="PRO_5017593517" evidence="1">
    <location>
        <begin position="25"/>
        <end position="487"/>
    </location>
</feature>
<evidence type="ECO:0000259" key="3">
    <source>
        <dbReference type="Pfam" id="PF05193"/>
    </source>
</evidence>
<dbReference type="AlphaFoldDB" id="A0A3E0H951"/>
<proteinExistence type="predicted"/>
<dbReference type="InterPro" id="IPR007863">
    <property type="entry name" value="Peptidase_M16_C"/>
</dbReference>
<keyword evidence="4" id="KW-0645">Protease</keyword>
<organism evidence="4 5">
    <name type="scientific">Paraperlucidibaca baekdonensis</name>
    <dbReference type="NCBI Taxonomy" id="748120"/>
    <lineage>
        <taxon>Bacteria</taxon>
        <taxon>Pseudomonadati</taxon>
        <taxon>Pseudomonadota</taxon>
        <taxon>Gammaproteobacteria</taxon>
        <taxon>Moraxellales</taxon>
        <taxon>Moraxellaceae</taxon>
        <taxon>Paraperlucidibaca</taxon>
    </lineage>
</organism>
<dbReference type="Pfam" id="PF00675">
    <property type="entry name" value="Peptidase_M16"/>
    <property type="match status" value="1"/>
</dbReference>
<evidence type="ECO:0000313" key="5">
    <source>
        <dbReference type="Proteomes" id="UP000256774"/>
    </source>
</evidence>
<feature type="signal peptide" evidence="1">
    <location>
        <begin position="1"/>
        <end position="24"/>
    </location>
</feature>
<protein>
    <submittedName>
        <fullName evidence="4">Zinc protease</fullName>
    </submittedName>
</protein>
<dbReference type="Gene3D" id="3.30.830.10">
    <property type="entry name" value="Metalloenzyme, LuxS/M16 peptidase-like"/>
    <property type="match status" value="2"/>
</dbReference>
<name>A0A3E0H951_9GAMM</name>